<name>A0A1Z4N271_9CYAN</name>
<organism evidence="2 3">
    <name type="scientific">Tolypothrix tenuis PCC 7101</name>
    <dbReference type="NCBI Taxonomy" id="231146"/>
    <lineage>
        <taxon>Bacteria</taxon>
        <taxon>Bacillati</taxon>
        <taxon>Cyanobacteriota</taxon>
        <taxon>Cyanophyceae</taxon>
        <taxon>Nostocales</taxon>
        <taxon>Tolypothrichaceae</taxon>
        <taxon>Tolypothrix</taxon>
    </lineage>
</organism>
<dbReference type="AlphaFoldDB" id="A0A1Z4N271"/>
<feature type="region of interest" description="Disordered" evidence="1">
    <location>
        <begin position="68"/>
        <end position="93"/>
    </location>
</feature>
<sequence length="93" mass="10407">MNPEGRKTFNSRLSIDQRIQEIYEAPETTSPSPSGNGQTQQTTSTPNQTEYQKKIALIKSQAKLNELKQKYPHIFPQGQTLNPPSASSHPSPR</sequence>
<reference evidence="2 3" key="1">
    <citation type="submission" date="2017-06" db="EMBL/GenBank/DDBJ databases">
        <title>Genome sequencing of cyanobaciteial culture collection at National Institute for Environmental Studies (NIES).</title>
        <authorList>
            <person name="Hirose Y."/>
            <person name="Shimura Y."/>
            <person name="Fujisawa T."/>
            <person name="Nakamura Y."/>
            <person name="Kawachi M."/>
        </authorList>
    </citation>
    <scope>NUCLEOTIDE SEQUENCE [LARGE SCALE GENOMIC DNA]</scope>
    <source>
        <strain evidence="2 3">NIES-37</strain>
    </source>
</reference>
<proteinExistence type="predicted"/>
<protein>
    <submittedName>
        <fullName evidence="2">Uncharacterized protein</fullName>
    </submittedName>
</protein>
<accession>A0A1Z4N271</accession>
<dbReference type="RefSeq" id="WP_096578224.1">
    <property type="nucleotide sequence ID" value="NZ_CAWNJS010000001.1"/>
</dbReference>
<feature type="compositionally biased region" description="Polar residues" evidence="1">
    <location>
        <begin position="77"/>
        <end position="93"/>
    </location>
</feature>
<dbReference type="Proteomes" id="UP000218785">
    <property type="component" value="Chromosome"/>
</dbReference>
<evidence type="ECO:0000256" key="1">
    <source>
        <dbReference type="SAM" id="MobiDB-lite"/>
    </source>
</evidence>
<keyword evidence="3" id="KW-1185">Reference proteome</keyword>
<evidence type="ECO:0000313" key="3">
    <source>
        <dbReference type="Proteomes" id="UP000218785"/>
    </source>
</evidence>
<dbReference type="KEGG" id="ttq:NIES37_37960"/>
<feature type="compositionally biased region" description="Low complexity" evidence="1">
    <location>
        <begin position="33"/>
        <end position="49"/>
    </location>
</feature>
<dbReference type="EMBL" id="AP018248">
    <property type="protein sequence ID" value="BAY99813.1"/>
    <property type="molecule type" value="Genomic_DNA"/>
</dbReference>
<gene>
    <name evidence="2" type="ORF">NIES37_37960</name>
</gene>
<evidence type="ECO:0000313" key="2">
    <source>
        <dbReference type="EMBL" id="BAY99813.1"/>
    </source>
</evidence>
<feature type="region of interest" description="Disordered" evidence="1">
    <location>
        <begin position="1"/>
        <end position="52"/>
    </location>
</feature>